<dbReference type="Proteomes" id="UP001595833">
    <property type="component" value="Unassembled WGS sequence"/>
</dbReference>
<evidence type="ECO:0000313" key="5">
    <source>
        <dbReference type="Proteomes" id="UP001595833"/>
    </source>
</evidence>
<accession>A0ABV9YD82</accession>
<evidence type="ECO:0000256" key="1">
    <source>
        <dbReference type="ARBA" id="ARBA00007162"/>
    </source>
</evidence>
<evidence type="ECO:0000256" key="2">
    <source>
        <dbReference type="ARBA" id="ARBA00022729"/>
    </source>
</evidence>
<dbReference type="EMBL" id="JBHSJB010000053">
    <property type="protein sequence ID" value="MFC5060304.1"/>
    <property type="molecule type" value="Genomic_DNA"/>
</dbReference>
<proteinExistence type="inferred from homology"/>
<dbReference type="NCBIfam" id="TIGR01098">
    <property type="entry name" value="3A0109s03R"/>
    <property type="match status" value="1"/>
</dbReference>
<dbReference type="SUPFAM" id="SSF53850">
    <property type="entry name" value="Periplasmic binding protein-like II"/>
    <property type="match status" value="1"/>
</dbReference>
<feature type="signal peptide" evidence="3">
    <location>
        <begin position="1"/>
        <end position="23"/>
    </location>
</feature>
<evidence type="ECO:0000256" key="3">
    <source>
        <dbReference type="SAM" id="SignalP"/>
    </source>
</evidence>
<dbReference type="CDD" id="cd01071">
    <property type="entry name" value="PBP2_PhnD_like"/>
    <property type="match status" value="1"/>
</dbReference>
<gene>
    <name evidence="4" type="ORF">ACFPFM_41895</name>
</gene>
<dbReference type="PANTHER" id="PTHR35841">
    <property type="entry name" value="PHOSPHONATES-BINDING PERIPLASMIC PROTEIN"/>
    <property type="match status" value="1"/>
</dbReference>
<evidence type="ECO:0000313" key="4">
    <source>
        <dbReference type="EMBL" id="MFC5060304.1"/>
    </source>
</evidence>
<sequence>MGRRRTAVASAVLVLLASACGTAPPPEPAAGPLVFSANPVGNSITLHQAFRTTVDMLREETGREIRMQDATSYDSLIEGVRTGEVDFAAFGPLSYVMAKERGAPITAVAAQVKEKGERAGFRAYGVTRPGSGVTSLADVRGRAVCYVDEASTSGYLYPSAELIRLGINPDTDVRQVFAGSHEAAVLAVVNGRCDVGFAFDAMVDRHLVERGQIGAGDVTRIWESGIIPGAPIAVSDDLPDEVRDDLVAALRDKANSDYLRDHGFCQGECPLGDADAYGYAPVEDSFYDEVREVCRITRHRTCRGG</sequence>
<protein>
    <submittedName>
        <fullName evidence="4">Phosphate/phosphite/phosphonate ABC transporter substrate-binding protein</fullName>
    </submittedName>
</protein>
<name>A0ABV9YD82_9PSEU</name>
<comment type="similarity">
    <text evidence="1">Belongs to the phosphate/phosphite/phosphonate binding protein family.</text>
</comment>
<dbReference type="RefSeq" id="WP_344043974.1">
    <property type="nucleotide sequence ID" value="NZ_BAAAKE010000055.1"/>
</dbReference>
<organism evidence="4 5">
    <name type="scientific">Saccharothrix xinjiangensis</name>
    <dbReference type="NCBI Taxonomy" id="204798"/>
    <lineage>
        <taxon>Bacteria</taxon>
        <taxon>Bacillati</taxon>
        <taxon>Actinomycetota</taxon>
        <taxon>Actinomycetes</taxon>
        <taxon>Pseudonocardiales</taxon>
        <taxon>Pseudonocardiaceae</taxon>
        <taxon>Saccharothrix</taxon>
    </lineage>
</organism>
<dbReference type="Gene3D" id="3.40.190.10">
    <property type="entry name" value="Periplasmic binding protein-like II"/>
    <property type="match status" value="2"/>
</dbReference>
<keyword evidence="5" id="KW-1185">Reference proteome</keyword>
<dbReference type="Pfam" id="PF12974">
    <property type="entry name" value="Phosphonate-bd"/>
    <property type="match status" value="1"/>
</dbReference>
<dbReference type="PROSITE" id="PS51257">
    <property type="entry name" value="PROKAR_LIPOPROTEIN"/>
    <property type="match status" value="1"/>
</dbReference>
<dbReference type="InterPro" id="IPR005770">
    <property type="entry name" value="PhnD"/>
</dbReference>
<reference evidence="5" key="1">
    <citation type="journal article" date="2019" name="Int. J. Syst. Evol. Microbiol.">
        <title>The Global Catalogue of Microorganisms (GCM) 10K type strain sequencing project: providing services to taxonomists for standard genome sequencing and annotation.</title>
        <authorList>
            <consortium name="The Broad Institute Genomics Platform"/>
            <consortium name="The Broad Institute Genome Sequencing Center for Infectious Disease"/>
            <person name="Wu L."/>
            <person name="Ma J."/>
        </authorList>
    </citation>
    <scope>NUCLEOTIDE SEQUENCE [LARGE SCALE GENOMIC DNA]</scope>
    <source>
        <strain evidence="5">KCTC 12848</strain>
    </source>
</reference>
<feature type="chain" id="PRO_5047342911" evidence="3">
    <location>
        <begin position="24"/>
        <end position="305"/>
    </location>
</feature>
<comment type="caution">
    <text evidence="4">The sequence shown here is derived from an EMBL/GenBank/DDBJ whole genome shotgun (WGS) entry which is preliminary data.</text>
</comment>
<keyword evidence="2 3" id="KW-0732">Signal</keyword>
<dbReference type="PANTHER" id="PTHR35841:SF1">
    <property type="entry name" value="PHOSPHONATES-BINDING PERIPLASMIC PROTEIN"/>
    <property type="match status" value="1"/>
</dbReference>